<feature type="domain" description="Prephenate/arogenate dehydrogenase" evidence="3">
    <location>
        <begin position="1"/>
        <end position="275"/>
    </location>
</feature>
<dbReference type="InterPro" id="IPR003099">
    <property type="entry name" value="Prephen_DH"/>
</dbReference>
<dbReference type="InterPro" id="IPR050812">
    <property type="entry name" value="Preph/Arog_dehydrog"/>
</dbReference>
<dbReference type="InterPro" id="IPR046826">
    <property type="entry name" value="PDH_N"/>
</dbReference>
<keyword evidence="2" id="KW-0175">Coiled coil</keyword>
<gene>
    <name evidence="4" type="ORF">HCR_08750</name>
</gene>
<evidence type="ECO:0000256" key="2">
    <source>
        <dbReference type="SAM" id="Coils"/>
    </source>
</evidence>
<dbReference type="Pfam" id="PF20463">
    <property type="entry name" value="PDH_C"/>
    <property type="match status" value="1"/>
</dbReference>
<sequence>MVAGIVGLGLMGGSMGLALKGVPQVSKVIGYDHNPNHCEEALKHHLIDEVVTWDALKKSDVIFLAIPVEGIIKALQKLTDVPPGCTIIDLGSTKAKIVENIPPQIRKNVVAAHPMTGTEKFGPSAALANLYRDKIVVLCNLEESGELQSVTAKALFEAIGMKIVTMDAKEHDRHAAYISHLPHAISYALANAVMAQEDAKNILILAAGGFRDMSRLAKSSPIMWEEIFKQNRENLLEAMDHFEEELKRCRSLINEENWKGLYTWMEEAQKLHDIL</sequence>
<evidence type="ECO:0000256" key="1">
    <source>
        <dbReference type="ARBA" id="ARBA00023002"/>
    </source>
</evidence>
<proteinExistence type="predicted"/>
<dbReference type="PANTHER" id="PTHR21363:SF0">
    <property type="entry name" value="PREPHENATE DEHYDROGENASE [NADP(+)]"/>
    <property type="match status" value="1"/>
</dbReference>
<accession>A0ABM8FJS7</accession>
<dbReference type="InterPro" id="IPR046825">
    <property type="entry name" value="PDH_C"/>
</dbReference>
<evidence type="ECO:0000259" key="3">
    <source>
        <dbReference type="PROSITE" id="PS51176"/>
    </source>
</evidence>
<evidence type="ECO:0000313" key="5">
    <source>
        <dbReference type="Proteomes" id="UP001321445"/>
    </source>
</evidence>
<dbReference type="EMBL" id="AP027370">
    <property type="protein sequence ID" value="BDY12563.1"/>
    <property type="molecule type" value="Genomic_DNA"/>
</dbReference>
<dbReference type="NCBIfam" id="NF006307">
    <property type="entry name" value="PRK08507.1"/>
    <property type="match status" value="1"/>
</dbReference>
<dbReference type="PANTHER" id="PTHR21363">
    <property type="entry name" value="PREPHENATE DEHYDROGENASE"/>
    <property type="match status" value="1"/>
</dbReference>
<keyword evidence="1" id="KW-0560">Oxidoreductase</keyword>
<dbReference type="InterPro" id="IPR008927">
    <property type="entry name" value="6-PGluconate_DH-like_C_sf"/>
</dbReference>
<dbReference type="SUPFAM" id="SSF51735">
    <property type="entry name" value="NAD(P)-binding Rossmann-fold domains"/>
    <property type="match status" value="1"/>
</dbReference>
<feature type="coiled-coil region" evidence="2">
    <location>
        <begin position="225"/>
        <end position="252"/>
    </location>
</feature>
<dbReference type="Pfam" id="PF02153">
    <property type="entry name" value="PDH_N"/>
    <property type="match status" value="1"/>
</dbReference>
<dbReference type="InterPro" id="IPR036291">
    <property type="entry name" value="NAD(P)-bd_dom_sf"/>
</dbReference>
<organism evidence="4 5">
    <name type="scientific">Hydrogenimonas cancrithermarum</name>
    <dbReference type="NCBI Taxonomy" id="2993563"/>
    <lineage>
        <taxon>Bacteria</taxon>
        <taxon>Pseudomonadati</taxon>
        <taxon>Campylobacterota</taxon>
        <taxon>Epsilonproteobacteria</taxon>
        <taxon>Campylobacterales</taxon>
        <taxon>Hydrogenimonadaceae</taxon>
        <taxon>Hydrogenimonas</taxon>
    </lineage>
</organism>
<evidence type="ECO:0000313" key="4">
    <source>
        <dbReference type="EMBL" id="BDY12563.1"/>
    </source>
</evidence>
<dbReference type="SUPFAM" id="SSF48179">
    <property type="entry name" value="6-phosphogluconate dehydrogenase C-terminal domain-like"/>
    <property type="match status" value="1"/>
</dbReference>
<protein>
    <submittedName>
        <fullName evidence="4">Prephenate dehydrogenase</fullName>
    </submittedName>
</protein>
<reference evidence="4 5" key="1">
    <citation type="submission" date="2023-03" db="EMBL/GenBank/DDBJ databases">
        <title>Description of Hydrogenimonas sp. ISO32.</title>
        <authorList>
            <person name="Mino S."/>
            <person name="Fukazawa S."/>
            <person name="Sawabe T."/>
        </authorList>
    </citation>
    <scope>NUCLEOTIDE SEQUENCE [LARGE SCALE GENOMIC DNA]</scope>
    <source>
        <strain evidence="4 5">ISO32</strain>
    </source>
</reference>
<name>A0ABM8FJS7_9BACT</name>
<dbReference type="Proteomes" id="UP001321445">
    <property type="component" value="Chromosome"/>
</dbReference>
<dbReference type="PROSITE" id="PS51176">
    <property type="entry name" value="PDH_ADH"/>
    <property type="match status" value="1"/>
</dbReference>
<dbReference type="Gene3D" id="3.40.50.720">
    <property type="entry name" value="NAD(P)-binding Rossmann-like Domain"/>
    <property type="match status" value="1"/>
</dbReference>
<dbReference type="Gene3D" id="1.10.3660.10">
    <property type="entry name" value="6-phosphogluconate dehydrogenase C-terminal like domain"/>
    <property type="match status" value="1"/>
</dbReference>
<dbReference type="RefSeq" id="WP_286337753.1">
    <property type="nucleotide sequence ID" value="NZ_AP027370.1"/>
</dbReference>
<keyword evidence="5" id="KW-1185">Reference proteome</keyword>